<organism evidence="3 4">
    <name type="scientific">Heyndrickxia ginsengihumi</name>
    <dbReference type="NCBI Taxonomy" id="363870"/>
    <lineage>
        <taxon>Bacteria</taxon>
        <taxon>Bacillati</taxon>
        <taxon>Bacillota</taxon>
        <taxon>Bacilli</taxon>
        <taxon>Bacillales</taxon>
        <taxon>Bacillaceae</taxon>
        <taxon>Heyndrickxia</taxon>
    </lineage>
</organism>
<reference evidence="3 4" key="2">
    <citation type="submission" date="2020-03" db="EMBL/GenBank/DDBJ databases">
        <title>Bacillus aquiflavi sp. nov., isolated from yellow water of strong flavor Chinese baijiu in Yibin region of China.</title>
        <authorList>
            <person name="Xie J."/>
        </authorList>
    </citation>
    <scope>NUCLEOTIDE SEQUENCE [LARGE SCALE GENOMIC DNA]</scope>
    <source>
        <strain evidence="3 4">Gsoil 114</strain>
    </source>
</reference>
<comment type="caution">
    <text evidence="3">The sequence shown here is derived from an EMBL/GenBank/DDBJ whole genome shotgun (WGS) entry which is preliminary data.</text>
</comment>
<dbReference type="PANTHER" id="PTHR30373:SF2">
    <property type="entry name" value="UPF0603 PROTEIN YGCG"/>
    <property type="match status" value="1"/>
</dbReference>
<reference evidence="3 4" key="1">
    <citation type="submission" date="2020-02" db="EMBL/GenBank/DDBJ databases">
        <authorList>
            <person name="Feng H."/>
        </authorList>
    </citation>
    <scope>NUCLEOTIDE SEQUENCE [LARGE SCALE GENOMIC DNA]</scope>
    <source>
        <strain evidence="3 4">Gsoil 114</strain>
    </source>
</reference>
<dbReference type="InterPro" id="IPR007621">
    <property type="entry name" value="TPM_dom"/>
</dbReference>
<protein>
    <submittedName>
        <fullName evidence="3">TPM domain-containing protein</fullName>
    </submittedName>
</protein>
<dbReference type="Proteomes" id="UP000476934">
    <property type="component" value="Unassembled WGS sequence"/>
</dbReference>
<gene>
    <name evidence="3" type="ORF">G4D61_00150</name>
</gene>
<dbReference type="EMBL" id="JAAIWK010000001">
    <property type="protein sequence ID" value="NEY18377.1"/>
    <property type="molecule type" value="Genomic_DNA"/>
</dbReference>
<dbReference type="Pfam" id="PF04536">
    <property type="entry name" value="TPM_phosphatase"/>
    <property type="match status" value="1"/>
</dbReference>
<keyword evidence="1" id="KW-1133">Transmembrane helix</keyword>
<keyword evidence="1" id="KW-0472">Membrane</keyword>
<evidence type="ECO:0000313" key="3">
    <source>
        <dbReference type="EMBL" id="NEY18377.1"/>
    </source>
</evidence>
<evidence type="ECO:0000313" key="4">
    <source>
        <dbReference type="Proteomes" id="UP000476934"/>
    </source>
</evidence>
<sequence length="252" mass="27695">MRKQLILFTSITLLIVSFIVGMGREAEAKNADIPSPVGDIYVQDFAHVLTEQQKNELIHLGRQLDDKTKAQIAVLTVESLQNKTIEEYANQAFRKYRLGDQKLNNGVLLLVAVKDKSVRIEVGYGLEGALPDGKVGRILDDYTIPYLKENKPSAAVINTYKQLFNVVAQEYHINKKTDAKAYVAPKHSMWLQIGIAVLIIILIILDNKFFGGTFTFMIINILSIFLRNGGGSGGNRKGGGGSSGGGGASRNW</sequence>
<keyword evidence="4" id="KW-1185">Reference proteome</keyword>
<keyword evidence="1" id="KW-0812">Transmembrane</keyword>
<name>A0A6M0P1W3_9BACI</name>
<feature type="domain" description="TPM" evidence="2">
    <location>
        <begin position="42"/>
        <end position="165"/>
    </location>
</feature>
<dbReference type="AlphaFoldDB" id="A0A6M0P1W3"/>
<feature type="transmembrane region" description="Helical" evidence="1">
    <location>
        <begin position="189"/>
        <end position="205"/>
    </location>
</feature>
<evidence type="ECO:0000256" key="1">
    <source>
        <dbReference type="SAM" id="Phobius"/>
    </source>
</evidence>
<evidence type="ECO:0000259" key="2">
    <source>
        <dbReference type="Pfam" id="PF04536"/>
    </source>
</evidence>
<feature type="transmembrane region" description="Helical" evidence="1">
    <location>
        <begin position="210"/>
        <end position="226"/>
    </location>
</feature>
<dbReference type="PANTHER" id="PTHR30373">
    <property type="entry name" value="UPF0603 PROTEIN YGCG"/>
    <property type="match status" value="1"/>
</dbReference>
<dbReference type="RefSeq" id="WP_025727664.1">
    <property type="nucleotide sequence ID" value="NZ_JAAIWK010000001.1"/>
</dbReference>
<accession>A0A6M0P1W3</accession>
<dbReference type="Gene3D" id="3.10.310.50">
    <property type="match status" value="1"/>
</dbReference>
<proteinExistence type="predicted"/>